<dbReference type="Proteomes" id="UP001652700">
    <property type="component" value="Unplaced"/>
</dbReference>
<evidence type="ECO:0000313" key="4">
    <source>
        <dbReference type="RefSeq" id="XP_028136368.1"/>
    </source>
</evidence>
<dbReference type="Gene3D" id="3.90.640.10">
    <property type="entry name" value="Actin, Chain A, domain 4"/>
    <property type="match status" value="1"/>
</dbReference>
<organism evidence="4">
    <name type="scientific">Diabrotica virgifera virgifera</name>
    <name type="common">western corn rootworm</name>
    <dbReference type="NCBI Taxonomy" id="50390"/>
    <lineage>
        <taxon>Eukaryota</taxon>
        <taxon>Metazoa</taxon>
        <taxon>Ecdysozoa</taxon>
        <taxon>Arthropoda</taxon>
        <taxon>Hexapoda</taxon>
        <taxon>Insecta</taxon>
        <taxon>Pterygota</taxon>
        <taxon>Neoptera</taxon>
        <taxon>Endopterygota</taxon>
        <taxon>Coleoptera</taxon>
        <taxon>Polyphaga</taxon>
        <taxon>Cucujiformia</taxon>
        <taxon>Chrysomeloidea</taxon>
        <taxon>Chrysomelidae</taxon>
        <taxon>Galerucinae</taxon>
        <taxon>Diabroticina</taxon>
        <taxon>Diabroticites</taxon>
        <taxon>Diabrotica</taxon>
    </lineage>
</organism>
<dbReference type="FunFam" id="3.90.640.10:FF:000043">
    <property type="entry name" value="AGAP008687-PA-like protein"/>
    <property type="match status" value="1"/>
</dbReference>
<dbReference type="KEGG" id="dvv:114331099"/>
<dbReference type="GeneID" id="114331099"/>
<evidence type="ECO:0000313" key="3">
    <source>
        <dbReference type="Proteomes" id="UP001652700"/>
    </source>
</evidence>
<accession>A0A6P7FTS8</accession>
<dbReference type="InterPro" id="IPR004000">
    <property type="entry name" value="Actin"/>
</dbReference>
<dbReference type="InParanoid" id="A0A6P7FTS8"/>
<dbReference type="InterPro" id="IPR043129">
    <property type="entry name" value="ATPase_NBD"/>
</dbReference>
<dbReference type="CTD" id="36956"/>
<gene>
    <name evidence="4" type="primary">LOC114331099</name>
</gene>
<evidence type="ECO:0000256" key="1">
    <source>
        <dbReference type="RuleBase" id="RU000487"/>
    </source>
</evidence>
<dbReference type="AlphaFoldDB" id="A0A6P7FTS8"/>
<dbReference type="Pfam" id="PF00022">
    <property type="entry name" value="Actin"/>
    <property type="match status" value="1"/>
</dbReference>
<comment type="similarity">
    <text evidence="1">Belongs to the actin family.</text>
</comment>
<dbReference type="CDD" id="cd13395">
    <property type="entry name" value="ASKHA_NBD_Arp4_ACTL6-like"/>
    <property type="match status" value="1"/>
</dbReference>
<evidence type="ECO:0000313" key="2">
    <source>
        <dbReference type="EnsemblMetazoa" id="XP_028136368.1"/>
    </source>
</evidence>
<dbReference type="PRINTS" id="PR00190">
    <property type="entry name" value="ACTIN"/>
</dbReference>
<reference evidence="2" key="2">
    <citation type="submission" date="2025-05" db="UniProtKB">
        <authorList>
            <consortium name="EnsemblMetazoa"/>
        </authorList>
    </citation>
    <scope>IDENTIFICATION</scope>
</reference>
<proteinExistence type="inferred from homology"/>
<protein>
    <submittedName>
        <fullName evidence="4">Actin-like protein 6B</fullName>
    </submittedName>
</protein>
<sequence>MSGSLLYGGDEIGALVFDPGHHSLRVGYAQEDTPKAEIPAIVGVAPAPEEVKLDPEVKPDDSNVSSNAPTHKYYIDTAYLHGPRANMELQSYMKDGMIEDWDLFEKIMDYSYSKVIQSESMYHPVLFSESPWNQRQKREKLTEIMFEKYKVPAFFLVKNAALAAFANGRATALVIDSGATHTTAVPVLDGYVLANAVVKSPLGGDLLVLRARELLESMGIDLTPTPMIASKEVVREKEAPKFTKKKLSFQPTNSWLNYMIKKTIQDFQQTVLQVSENPYDERAATNIPAVHYEFPTGYHQDFGPERFKLAEGLFDHAMLGAGYIAATSAGMCDVDIRPALYSAVVVTGGNSLVQGFSDRLSRDLSSRTPGSLRMKMIAANGTVERRFGAWVGGSILASIGTFQQMWISMQEYQECGKSQVDRKCP</sequence>
<dbReference type="FunCoup" id="A0A6P7FTS8">
    <property type="interactions" value="1794"/>
</dbReference>
<dbReference type="SUPFAM" id="SSF53067">
    <property type="entry name" value="Actin-like ATPase domain"/>
    <property type="match status" value="2"/>
</dbReference>
<dbReference type="FunFam" id="3.30.420.40:FF:000058">
    <property type="entry name" value="Putative actin-related protein 5"/>
    <property type="match status" value="1"/>
</dbReference>
<dbReference type="Gene3D" id="2.30.36.70">
    <property type="entry name" value="Actin, Chain A, domain 2"/>
    <property type="match status" value="1"/>
</dbReference>
<reference evidence="4" key="1">
    <citation type="submission" date="2025-04" db="UniProtKB">
        <authorList>
            <consortium name="RefSeq"/>
        </authorList>
    </citation>
    <scope>IDENTIFICATION</scope>
    <source>
        <tissue evidence="4">Whole insect</tissue>
    </source>
</reference>
<dbReference type="RefSeq" id="XP_028136368.1">
    <property type="nucleotide sequence ID" value="XM_028280567.1"/>
</dbReference>
<dbReference type="EnsemblMetazoa" id="XM_028280567.2">
    <property type="protein sequence ID" value="XP_028136368.1"/>
    <property type="gene ID" value="LOC114331099"/>
</dbReference>
<name>A0A6P7FTS8_DIAVI</name>
<keyword evidence="3" id="KW-1185">Reference proteome</keyword>
<dbReference type="SMART" id="SM00268">
    <property type="entry name" value="ACTIN"/>
    <property type="match status" value="1"/>
</dbReference>
<dbReference type="PANTHER" id="PTHR11937">
    <property type="entry name" value="ACTIN"/>
    <property type="match status" value="1"/>
</dbReference>
<dbReference type="OrthoDB" id="5132116at2759"/>
<dbReference type="Gene3D" id="3.30.420.40">
    <property type="match status" value="2"/>
</dbReference>